<dbReference type="Proteomes" id="UP000255467">
    <property type="component" value="Unassembled WGS sequence"/>
</dbReference>
<proteinExistence type="predicted"/>
<dbReference type="GeneID" id="80335111"/>
<dbReference type="KEGG" id="nod:FOH10_22385"/>
<dbReference type="STRING" id="1406858.GCA_000710895_05284"/>
<sequence>MHRIADWWDGVELWVAGLPFVPQFAVVLAAMVPVCFGIAYLLDRALRIAMRVLGRDRAAAREAAVTTPAPRRVSSKEAA</sequence>
<dbReference type="Proteomes" id="UP000317039">
    <property type="component" value="Chromosome"/>
</dbReference>
<keyword evidence="1" id="KW-0472">Membrane</keyword>
<evidence type="ECO:0000313" key="3">
    <source>
        <dbReference type="EMBL" id="SUA78726.1"/>
    </source>
</evidence>
<dbReference type="AlphaFoldDB" id="A0A378YNH5"/>
<name>A0A378YNH5_9NOCA</name>
<keyword evidence="4" id="KW-1185">Reference proteome</keyword>
<feature type="transmembrane region" description="Helical" evidence="1">
    <location>
        <begin position="20"/>
        <end position="42"/>
    </location>
</feature>
<accession>A0A378YNH5</accession>
<organism evidence="3 4">
    <name type="scientific">Nocardia otitidiscaviarum</name>
    <dbReference type="NCBI Taxonomy" id="1823"/>
    <lineage>
        <taxon>Bacteria</taxon>
        <taxon>Bacillati</taxon>
        <taxon>Actinomycetota</taxon>
        <taxon>Actinomycetes</taxon>
        <taxon>Mycobacteriales</taxon>
        <taxon>Nocardiaceae</taxon>
        <taxon>Nocardia</taxon>
    </lineage>
</organism>
<evidence type="ECO:0000256" key="1">
    <source>
        <dbReference type="SAM" id="Phobius"/>
    </source>
</evidence>
<dbReference type="EMBL" id="CP041695">
    <property type="protein sequence ID" value="QDP81057.1"/>
    <property type="molecule type" value="Genomic_DNA"/>
</dbReference>
<evidence type="ECO:0000313" key="4">
    <source>
        <dbReference type="Proteomes" id="UP000255467"/>
    </source>
</evidence>
<evidence type="ECO:0000313" key="2">
    <source>
        <dbReference type="EMBL" id="QDP81057.1"/>
    </source>
</evidence>
<dbReference type="RefSeq" id="WP_029927274.1">
    <property type="nucleotide sequence ID" value="NZ_CP041695.1"/>
</dbReference>
<evidence type="ECO:0000313" key="5">
    <source>
        <dbReference type="Proteomes" id="UP000317039"/>
    </source>
</evidence>
<dbReference type="EMBL" id="UGRY01000002">
    <property type="protein sequence ID" value="SUA78726.1"/>
    <property type="molecule type" value="Genomic_DNA"/>
</dbReference>
<keyword evidence="1" id="KW-1133">Transmembrane helix</keyword>
<dbReference type="OrthoDB" id="4559844at2"/>
<keyword evidence="1" id="KW-0812">Transmembrane</keyword>
<reference evidence="3 4" key="1">
    <citation type="submission" date="2018-06" db="EMBL/GenBank/DDBJ databases">
        <authorList>
            <consortium name="Pathogen Informatics"/>
            <person name="Doyle S."/>
        </authorList>
    </citation>
    <scope>NUCLEOTIDE SEQUENCE [LARGE SCALE GENOMIC DNA]</scope>
    <source>
        <strain evidence="3 4">NCTC1934</strain>
    </source>
</reference>
<gene>
    <name evidence="2" type="ORF">FOH10_22385</name>
    <name evidence="3" type="ORF">NCTC1934_03465</name>
</gene>
<protein>
    <submittedName>
        <fullName evidence="3">Uncharacterized protein</fullName>
    </submittedName>
</protein>
<reference evidence="2 5" key="2">
    <citation type="submission" date="2019-07" db="EMBL/GenBank/DDBJ databases">
        <title>Complete Genome Sequence and Methylome Analysis of Nocardia otitidis-caviarum NEB252.</title>
        <authorList>
            <person name="Fomenkov A."/>
            <person name="Anton B.P."/>
            <person name="Vincze T."/>
            <person name="Roberts R.J."/>
        </authorList>
    </citation>
    <scope>NUCLEOTIDE SEQUENCE [LARGE SCALE GENOMIC DNA]</scope>
    <source>
        <strain evidence="2 5">NEB252</strain>
    </source>
</reference>